<evidence type="ECO:0000256" key="1">
    <source>
        <dbReference type="SAM" id="SignalP"/>
    </source>
</evidence>
<protein>
    <submittedName>
        <fullName evidence="2">Succinate dehydrogenase/fumarate reductase iron-sulfur subunit</fullName>
    </submittedName>
</protein>
<sequence>MKKLLGLLAMILVISSLSLAENDQDILKNISLDSKWSQTYYDKDGNDANRLGNEGFKKKNKERFRWTEEVEGTLGLNNEWGLDANFHYREHNDRFYEDGKRTQAKGAEKFSVIEFAKAAQWGSLDTTTKLGWRNWTYRENGGVGSQHTVGQSNEFYFGPTFNLKIFGQNVTTTAEAVYFNQRGTANQDSRYYTVRDKNGEIRKTDGLGANLIFNIGNTIFDNGFGKADYYVNLAHYLRDGKAKDTKDSVGLAYLTGIGYQTPSFAGFYAGLNVENEFKKRTAKSGFTNEFSVWTHLGYKADIDTPVGVITINPRIGYRPVDKNYKKGNAWKYDYYNSDSKRKIEEENELNFGLKVGLAVK</sequence>
<evidence type="ECO:0000313" key="2">
    <source>
        <dbReference type="EMBL" id="XDU66329.1"/>
    </source>
</evidence>
<dbReference type="RefSeq" id="WP_369710696.1">
    <property type="nucleotide sequence ID" value="NZ_CP165644.1"/>
</dbReference>
<accession>A0AB39VGP0</accession>
<dbReference type="AlphaFoldDB" id="A0AB39VGP0"/>
<gene>
    <name evidence="2" type="ORF">AB8B22_07865</name>
</gene>
<reference evidence="2" key="1">
    <citation type="submission" date="2024-07" db="EMBL/GenBank/DDBJ databases">
        <authorList>
            <person name="Li X.-J."/>
            <person name="Wang X."/>
        </authorList>
    </citation>
    <scope>NUCLEOTIDE SEQUENCE</scope>
    <source>
        <strain evidence="2">HSP-334</strain>
    </source>
</reference>
<keyword evidence="1" id="KW-0732">Signal</keyword>
<dbReference type="EMBL" id="CP165644">
    <property type="protein sequence ID" value="XDU66329.1"/>
    <property type="molecule type" value="Genomic_DNA"/>
</dbReference>
<proteinExistence type="predicted"/>
<feature type="chain" id="PRO_5044345247" evidence="1">
    <location>
        <begin position="21"/>
        <end position="360"/>
    </location>
</feature>
<feature type="signal peptide" evidence="1">
    <location>
        <begin position="1"/>
        <end position="20"/>
    </location>
</feature>
<dbReference type="KEGG" id="lrug:AB8B22_07865"/>
<organism evidence="2">
    <name type="scientific">Leptotrichia rugosa</name>
    <dbReference type="NCBI Taxonomy" id="3239302"/>
    <lineage>
        <taxon>Bacteria</taxon>
        <taxon>Fusobacteriati</taxon>
        <taxon>Fusobacteriota</taxon>
        <taxon>Fusobacteriia</taxon>
        <taxon>Fusobacteriales</taxon>
        <taxon>Leptotrichiaceae</taxon>
        <taxon>Leptotrichia</taxon>
    </lineage>
</organism>
<name>A0AB39VGP0_9FUSO</name>